<dbReference type="InterPro" id="IPR001849">
    <property type="entry name" value="PH_domain"/>
</dbReference>
<dbReference type="EMBL" id="JAGEUA010000004">
    <property type="protein sequence ID" value="KAL0984482.1"/>
    <property type="molecule type" value="Genomic_DNA"/>
</dbReference>
<keyword evidence="1" id="KW-0968">Cytoplasmic vesicle</keyword>
<keyword evidence="1" id="KW-0597">Phosphoprotein</keyword>
<reference evidence="3 4" key="1">
    <citation type="submission" date="2024-06" db="EMBL/GenBank/DDBJ databases">
        <authorList>
            <person name="Pan Q."/>
            <person name="Wen M."/>
            <person name="Jouanno E."/>
            <person name="Zahm M."/>
            <person name="Klopp C."/>
            <person name="Cabau C."/>
            <person name="Louis A."/>
            <person name="Berthelot C."/>
            <person name="Parey E."/>
            <person name="Roest Crollius H."/>
            <person name="Montfort J."/>
            <person name="Robinson-Rechavi M."/>
            <person name="Bouchez O."/>
            <person name="Lampietro C."/>
            <person name="Lopez Roques C."/>
            <person name="Donnadieu C."/>
            <person name="Postlethwait J."/>
            <person name="Bobe J."/>
            <person name="Verreycken H."/>
            <person name="Guiguen Y."/>
        </authorList>
    </citation>
    <scope>NUCLEOTIDE SEQUENCE [LARGE SCALE GENOMIC DNA]</scope>
    <source>
        <strain evidence="3">Up_M1</strain>
        <tissue evidence="3">Testis</tissue>
    </source>
</reference>
<dbReference type="GO" id="GO:0001881">
    <property type="term" value="P:receptor recycling"/>
    <property type="evidence" value="ECO:0007669"/>
    <property type="project" value="UniProtKB-UniRule"/>
</dbReference>
<keyword evidence="1" id="KW-0333">Golgi apparatus</keyword>
<dbReference type="GO" id="GO:0042147">
    <property type="term" value="P:retrograde transport, endosome to Golgi"/>
    <property type="evidence" value="ECO:0007669"/>
    <property type="project" value="UniProtKB-UniRule"/>
</dbReference>
<dbReference type="SMART" id="SM00233">
    <property type="entry name" value="PH"/>
    <property type="match status" value="1"/>
</dbReference>
<dbReference type="PANTHER" id="PTHR22902">
    <property type="entry name" value="SESQUIPEDALIAN"/>
    <property type="match status" value="1"/>
</dbReference>
<name>A0ABD0WWX5_UMBPY</name>
<dbReference type="AlphaFoldDB" id="A0ABD0WWX5"/>
<comment type="caution">
    <text evidence="3">The sequence shown here is derived from an EMBL/GenBank/DDBJ whole genome shotgun (WGS) entry which is preliminary data.</text>
</comment>
<sequence>MPSPCYQEVFDNRTLHFTLVLHCRCAERPCYFVFTNSVSSCSYGNSVVEMKIDGKILAHFQLCNSPVDKEGYLYKKGERNTSYQKRWFVLKANLLFYKERPNDSDVAGVIILEGCSVQLCESEEQFAFSLVWSGELGLRTYKFAAEDQPSQESWIRAVLVANHGYITVLVMDLAKQYKEARKAVSGYPSQQTCVGPNMEKTNHSLTWLKTGASTFLQYPGSGIGARHCSSTNQMLKAPPISSTSANKRSPNLWPKRNANVAPINGPAPPQGDWSVIGSFSELHEDFGKEVKELIAAWSRRGKEDVQEEDLIDFG</sequence>
<dbReference type="GO" id="GO:0030136">
    <property type="term" value="C:clathrin-coated vesicle"/>
    <property type="evidence" value="ECO:0007669"/>
    <property type="project" value="UniProtKB-SubCell"/>
</dbReference>
<dbReference type="InterPro" id="IPR011993">
    <property type="entry name" value="PH-like_dom_sf"/>
</dbReference>
<evidence type="ECO:0000313" key="3">
    <source>
        <dbReference type="EMBL" id="KAL0984482.1"/>
    </source>
</evidence>
<comment type="function">
    <text evidence="1">Plays a role in endocytic trafficking. Required for receptor recycling from endosomes, both to the trans-Golgi network and the plasma membrane.</text>
</comment>
<dbReference type="GO" id="GO:0005769">
    <property type="term" value="C:early endosome"/>
    <property type="evidence" value="ECO:0007669"/>
    <property type="project" value="UniProtKB-SubCell"/>
</dbReference>
<comment type="subcellular location">
    <subcellularLocation>
        <location evidence="1">Early endosome</location>
    </subcellularLocation>
    <subcellularLocation>
        <location evidence="1">Recycling endosome</location>
    </subcellularLocation>
    <subcellularLocation>
        <location evidence="1">Golgi apparatus</location>
        <location evidence="1">trans-Golgi network</location>
    </subcellularLocation>
    <subcellularLocation>
        <location evidence="1">Cytoplasmic vesicle</location>
        <location evidence="1">Clathrin-coated vesicle</location>
    </subcellularLocation>
</comment>
<dbReference type="Proteomes" id="UP001557470">
    <property type="component" value="Unassembled WGS sequence"/>
</dbReference>
<dbReference type="GO" id="GO:0005802">
    <property type="term" value="C:trans-Golgi network"/>
    <property type="evidence" value="ECO:0007669"/>
    <property type="project" value="UniProtKB-UniRule"/>
</dbReference>
<dbReference type="GO" id="GO:0005829">
    <property type="term" value="C:cytosol"/>
    <property type="evidence" value="ECO:0007669"/>
    <property type="project" value="GOC"/>
</dbReference>
<evidence type="ECO:0000259" key="2">
    <source>
        <dbReference type="PROSITE" id="PS50003"/>
    </source>
</evidence>
<feature type="domain" description="PH" evidence="2">
    <location>
        <begin position="66"/>
        <end position="163"/>
    </location>
</feature>
<dbReference type="SUPFAM" id="SSF50729">
    <property type="entry name" value="PH domain-like"/>
    <property type="match status" value="1"/>
</dbReference>
<evidence type="ECO:0000256" key="1">
    <source>
        <dbReference type="RuleBase" id="RU369082"/>
    </source>
</evidence>
<accession>A0ABD0WWX5</accession>
<evidence type="ECO:0000313" key="4">
    <source>
        <dbReference type="Proteomes" id="UP001557470"/>
    </source>
</evidence>
<dbReference type="InterPro" id="IPR045188">
    <property type="entry name" value="Boi1/Boi2-like"/>
</dbReference>
<dbReference type="GO" id="GO:0055037">
    <property type="term" value="C:recycling endosome"/>
    <property type="evidence" value="ECO:0007669"/>
    <property type="project" value="UniProtKB-SubCell"/>
</dbReference>
<comment type="similarity">
    <text evidence="1">Belongs to the sesquipedalian family.</text>
</comment>
<dbReference type="Gene3D" id="2.30.29.30">
    <property type="entry name" value="Pleckstrin-homology domain (PH domain)/Phosphotyrosine-binding domain (PTB)"/>
    <property type="match status" value="1"/>
</dbReference>
<gene>
    <name evidence="3" type="ORF">UPYG_G00142080</name>
</gene>
<dbReference type="PROSITE" id="PS50003">
    <property type="entry name" value="PH_DOMAIN"/>
    <property type="match status" value="1"/>
</dbReference>
<proteinExistence type="inferred from homology"/>
<dbReference type="Pfam" id="PF00169">
    <property type="entry name" value="PH"/>
    <property type="match status" value="1"/>
</dbReference>
<dbReference type="CDD" id="cd13288">
    <property type="entry name" value="PH_Ses"/>
    <property type="match status" value="1"/>
</dbReference>
<dbReference type="PANTHER" id="PTHR22902:SF17">
    <property type="entry name" value="SESQUIPEDALIAN-1"/>
    <property type="match status" value="1"/>
</dbReference>
<organism evidence="3 4">
    <name type="scientific">Umbra pygmaea</name>
    <name type="common">Eastern mudminnow</name>
    <dbReference type="NCBI Taxonomy" id="75934"/>
    <lineage>
        <taxon>Eukaryota</taxon>
        <taxon>Metazoa</taxon>
        <taxon>Chordata</taxon>
        <taxon>Craniata</taxon>
        <taxon>Vertebrata</taxon>
        <taxon>Euteleostomi</taxon>
        <taxon>Actinopterygii</taxon>
        <taxon>Neopterygii</taxon>
        <taxon>Teleostei</taxon>
        <taxon>Protacanthopterygii</taxon>
        <taxon>Esociformes</taxon>
        <taxon>Umbridae</taxon>
        <taxon>Umbra</taxon>
    </lineage>
</organism>
<keyword evidence="4" id="KW-1185">Reference proteome</keyword>
<dbReference type="GO" id="GO:0007032">
    <property type="term" value="P:endosome organization"/>
    <property type="evidence" value="ECO:0007669"/>
    <property type="project" value="UniProtKB-UniRule"/>
</dbReference>
<protein>
    <recommendedName>
        <fullName evidence="1">Sesquipedalian</fullName>
        <shortName evidence="1">Ses</shortName>
    </recommendedName>
    <alternativeName>
        <fullName evidence="1">PH domain-containing endocytic trafficking adaptor</fullName>
    </alternativeName>
</protein>
<keyword evidence="1" id="KW-0967">Endosome</keyword>